<reference evidence="13" key="1">
    <citation type="journal article" date="2020" name="mSystems">
        <title>Genome- and Community-Level Interaction Insights into Carbon Utilization and Element Cycling Functions of Hydrothermarchaeota in Hydrothermal Sediment.</title>
        <authorList>
            <person name="Zhou Z."/>
            <person name="Liu Y."/>
            <person name="Xu W."/>
            <person name="Pan J."/>
            <person name="Luo Z.H."/>
            <person name="Li M."/>
        </authorList>
    </citation>
    <scope>NUCLEOTIDE SEQUENCE [LARGE SCALE GENOMIC DNA]</scope>
    <source>
        <strain evidence="13">HyVt-443</strain>
    </source>
</reference>
<feature type="transmembrane region" description="Helical" evidence="11">
    <location>
        <begin position="175"/>
        <end position="193"/>
    </location>
</feature>
<accession>A0A831RMU6</accession>
<dbReference type="GO" id="GO:0015774">
    <property type="term" value="P:polysaccharide transport"/>
    <property type="evidence" value="ECO:0007669"/>
    <property type="project" value="UniProtKB-KW"/>
</dbReference>
<dbReference type="InterPro" id="IPR000412">
    <property type="entry name" value="ABC_2_transport"/>
</dbReference>
<dbReference type="GO" id="GO:0043190">
    <property type="term" value="C:ATP-binding cassette (ABC) transporter complex"/>
    <property type="evidence" value="ECO:0007669"/>
    <property type="project" value="InterPro"/>
</dbReference>
<dbReference type="EMBL" id="DRKP01000166">
    <property type="protein sequence ID" value="HEB97405.1"/>
    <property type="molecule type" value="Genomic_DNA"/>
</dbReference>
<dbReference type="GO" id="GO:0015920">
    <property type="term" value="P:lipopolysaccharide transport"/>
    <property type="evidence" value="ECO:0007669"/>
    <property type="project" value="TreeGrafter"/>
</dbReference>
<proteinExistence type="inferred from homology"/>
<dbReference type="PROSITE" id="PS51012">
    <property type="entry name" value="ABC_TM2"/>
    <property type="match status" value="1"/>
</dbReference>
<evidence type="ECO:0000256" key="1">
    <source>
        <dbReference type="ARBA" id="ARBA00004651"/>
    </source>
</evidence>
<comment type="subcellular location">
    <subcellularLocation>
        <location evidence="11">Cell inner membrane</location>
        <topology evidence="11">Multi-pass membrane protein</topology>
    </subcellularLocation>
    <subcellularLocation>
        <location evidence="1">Cell membrane</location>
        <topology evidence="1">Multi-pass membrane protein</topology>
    </subcellularLocation>
</comment>
<keyword evidence="5" id="KW-0762">Sugar transport</keyword>
<dbReference type="PRINTS" id="PR00164">
    <property type="entry name" value="ABC2TRNSPORT"/>
</dbReference>
<keyword evidence="6 11" id="KW-0812">Transmembrane</keyword>
<feature type="domain" description="ABC transmembrane type-2" evidence="12">
    <location>
        <begin position="31"/>
        <end position="252"/>
    </location>
</feature>
<keyword evidence="3 11" id="KW-0813">Transport</keyword>
<dbReference type="Pfam" id="PF01061">
    <property type="entry name" value="ABC2_membrane"/>
    <property type="match status" value="1"/>
</dbReference>
<feature type="transmembrane region" description="Helical" evidence="11">
    <location>
        <begin position="33"/>
        <end position="54"/>
    </location>
</feature>
<dbReference type="InterPro" id="IPR047817">
    <property type="entry name" value="ABC2_TM_bact-type"/>
</dbReference>
<dbReference type="AlphaFoldDB" id="A0A831RMU6"/>
<feature type="transmembrane region" description="Helical" evidence="11">
    <location>
        <begin position="231"/>
        <end position="248"/>
    </location>
</feature>
<evidence type="ECO:0000256" key="10">
    <source>
        <dbReference type="ARBA" id="ARBA00023136"/>
    </source>
</evidence>
<gene>
    <name evidence="13" type="ORF">ENI96_13365</name>
</gene>
<evidence type="ECO:0000256" key="4">
    <source>
        <dbReference type="ARBA" id="ARBA00022475"/>
    </source>
</evidence>
<evidence type="ECO:0000256" key="2">
    <source>
        <dbReference type="ARBA" id="ARBA00007783"/>
    </source>
</evidence>
<evidence type="ECO:0000256" key="3">
    <source>
        <dbReference type="ARBA" id="ARBA00022448"/>
    </source>
</evidence>
<organism evidence="13">
    <name type="scientific">Sedimenticola thiotaurini</name>
    <dbReference type="NCBI Taxonomy" id="1543721"/>
    <lineage>
        <taxon>Bacteria</taxon>
        <taxon>Pseudomonadati</taxon>
        <taxon>Pseudomonadota</taxon>
        <taxon>Gammaproteobacteria</taxon>
        <taxon>Chromatiales</taxon>
        <taxon>Sedimenticolaceae</taxon>
        <taxon>Sedimenticola</taxon>
    </lineage>
</organism>
<dbReference type="PANTHER" id="PTHR30413:SF10">
    <property type="entry name" value="CAPSULE POLYSACCHARIDE EXPORT INNER-MEMBRANE PROTEIN CTRC"/>
    <property type="match status" value="1"/>
</dbReference>
<feature type="transmembrane region" description="Helical" evidence="11">
    <location>
        <begin position="113"/>
        <end position="132"/>
    </location>
</feature>
<evidence type="ECO:0000256" key="6">
    <source>
        <dbReference type="ARBA" id="ARBA00022692"/>
    </source>
</evidence>
<evidence type="ECO:0000256" key="9">
    <source>
        <dbReference type="ARBA" id="ARBA00023047"/>
    </source>
</evidence>
<keyword evidence="8 11" id="KW-1133">Transmembrane helix</keyword>
<sequence length="259" mass="29249">MLFGGALEAQFRVLHALMLRETRTRFGVHQLGYLWALIEPLMWIATFYLLFMFIDRRLPPGIGMFSFLTTGLIPFMLFRQTLTQAMNAISANQALLFYPMIRPLDLVLARMGLEVATLLAVFIIILGFNALYVGELSVQKPLQVLGGLFLAGLLGTGLGLLSTSLSTFIPAVLRVVPLVLRPMIWISGVWFTANELPTGVRDIMMWNPLLQITELLRDGWYSQYTAHDLDLAYVAAWILIPTYFGLVLERLARRRLELG</sequence>
<keyword evidence="4 11" id="KW-1003">Cell membrane</keyword>
<protein>
    <recommendedName>
        <fullName evidence="11">Transport permease protein</fullName>
    </recommendedName>
</protein>
<comment type="similarity">
    <text evidence="2 11">Belongs to the ABC-2 integral membrane protein family.</text>
</comment>
<name>A0A831RMU6_9GAMM</name>
<evidence type="ECO:0000256" key="11">
    <source>
        <dbReference type="RuleBase" id="RU361157"/>
    </source>
</evidence>
<dbReference type="InterPro" id="IPR013525">
    <property type="entry name" value="ABC2_TM"/>
</dbReference>
<comment type="caution">
    <text evidence="13">The sequence shown here is derived from an EMBL/GenBank/DDBJ whole genome shotgun (WGS) entry which is preliminary data.</text>
</comment>
<evidence type="ECO:0000256" key="5">
    <source>
        <dbReference type="ARBA" id="ARBA00022597"/>
    </source>
</evidence>
<evidence type="ECO:0000259" key="12">
    <source>
        <dbReference type="PROSITE" id="PS51012"/>
    </source>
</evidence>
<dbReference type="PANTHER" id="PTHR30413">
    <property type="entry name" value="INNER MEMBRANE TRANSPORT PERMEASE"/>
    <property type="match status" value="1"/>
</dbReference>
<evidence type="ECO:0000313" key="13">
    <source>
        <dbReference type="EMBL" id="HEB97405.1"/>
    </source>
</evidence>
<keyword evidence="9" id="KW-0625">Polysaccharide transport</keyword>
<evidence type="ECO:0000256" key="7">
    <source>
        <dbReference type="ARBA" id="ARBA00022903"/>
    </source>
</evidence>
<feature type="transmembrane region" description="Helical" evidence="11">
    <location>
        <begin position="61"/>
        <end position="78"/>
    </location>
</feature>
<feature type="transmembrane region" description="Helical" evidence="11">
    <location>
        <begin position="144"/>
        <end position="163"/>
    </location>
</feature>
<keyword evidence="10 11" id="KW-0472">Membrane</keyword>
<dbReference type="Proteomes" id="UP000886251">
    <property type="component" value="Unassembled WGS sequence"/>
</dbReference>
<evidence type="ECO:0000256" key="8">
    <source>
        <dbReference type="ARBA" id="ARBA00022989"/>
    </source>
</evidence>
<keyword evidence="7" id="KW-0972">Capsule biogenesis/degradation</keyword>
<dbReference type="GO" id="GO:0140359">
    <property type="term" value="F:ABC-type transporter activity"/>
    <property type="evidence" value="ECO:0007669"/>
    <property type="project" value="InterPro"/>
</dbReference>